<feature type="region of interest" description="Disordered" evidence="1">
    <location>
        <begin position="164"/>
        <end position="229"/>
    </location>
</feature>
<feature type="compositionally biased region" description="Basic residues" evidence="1">
    <location>
        <begin position="192"/>
        <end position="202"/>
    </location>
</feature>
<dbReference type="EMBL" id="JAPMOS010000206">
    <property type="protein sequence ID" value="KAJ4453879.1"/>
    <property type="molecule type" value="Genomic_DNA"/>
</dbReference>
<feature type="region of interest" description="Disordered" evidence="1">
    <location>
        <begin position="15"/>
        <end position="35"/>
    </location>
</feature>
<feature type="compositionally biased region" description="Low complexity" evidence="1">
    <location>
        <begin position="203"/>
        <end position="221"/>
    </location>
</feature>
<evidence type="ECO:0000256" key="1">
    <source>
        <dbReference type="SAM" id="MobiDB-lite"/>
    </source>
</evidence>
<name>A0ABQ8U3H9_9EUKA</name>
<organism evidence="2 3">
    <name type="scientific">Paratrimastix pyriformis</name>
    <dbReference type="NCBI Taxonomy" id="342808"/>
    <lineage>
        <taxon>Eukaryota</taxon>
        <taxon>Metamonada</taxon>
        <taxon>Preaxostyla</taxon>
        <taxon>Paratrimastigidae</taxon>
        <taxon>Paratrimastix</taxon>
    </lineage>
</organism>
<dbReference type="Proteomes" id="UP001141327">
    <property type="component" value="Unassembled WGS sequence"/>
</dbReference>
<evidence type="ECO:0000313" key="3">
    <source>
        <dbReference type="Proteomes" id="UP001141327"/>
    </source>
</evidence>
<gene>
    <name evidence="2" type="ORF">PAPYR_11542</name>
</gene>
<proteinExistence type="predicted"/>
<sequence>MLRLPCPRGFPLGAPLTPPEECARGETADAQRRREVDSRRIRTHVQFLLLKARGLELTRLGLKGLEAALPGAVAEALGPDLQPAAQLVAGRLLERVRPLIGDCLSTLGVVAAQINAEASTETNKLRKIWAAVVSCPSQAAGPCAASLGPEVVAAQLDGQKATVEGDKVERASPAVAKGLSAPSGPAIVSRSARARSPVRRPRVSTGCASSPSGPAPSSTGGPWTGRSVP</sequence>
<protein>
    <submittedName>
        <fullName evidence="2">Uncharacterized protein</fullName>
    </submittedName>
</protein>
<comment type="caution">
    <text evidence="2">The sequence shown here is derived from an EMBL/GenBank/DDBJ whole genome shotgun (WGS) entry which is preliminary data.</text>
</comment>
<evidence type="ECO:0000313" key="2">
    <source>
        <dbReference type="EMBL" id="KAJ4453879.1"/>
    </source>
</evidence>
<reference evidence="2" key="1">
    <citation type="journal article" date="2022" name="bioRxiv">
        <title>Genomics of Preaxostyla Flagellates Illuminates Evolutionary Transitions and the Path Towards Mitochondrial Loss.</title>
        <authorList>
            <person name="Novak L.V.F."/>
            <person name="Treitli S.C."/>
            <person name="Pyrih J."/>
            <person name="Halakuc P."/>
            <person name="Pipaliya S.V."/>
            <person name="Vacek V."/>
            <person name="Brzon O."/>
            <person name="Soukal P."/>
            <person name="Eme L."/>
            <person name="Dacks J.B."/>
            <person name="Karnkowska A."/>
            <person name="Elias M."/>
            <person name="Hampl V."/>
        </authorList>
    </citation>
    <scope>NUCLEOTIDE SEQUENCE</scope>
    <source>
        <strain evidence="2">RCP-MX</strain>
    </source>
</reference>
<keyword evidence="3" id="KW-1185">Reference proteome</keyword>
<feature type="compositionally biased region" description="Basic and acidic residues" evidence="1">
    <location>
        <begin position="21"/>
        <end position="35"/>
    </location>
</feature>
<accession>A0ABQ8U3H9</accession>